<dbReference type="InterPro" id="IPR006076">
    <property type="entry name" value="FAD-dep_OxRdtase"/>
</dbReference>
<dbReference type="Proteomes" id="UP000326202">
    <property type="component" value="Chromosome"/>
</dbReference>
<evidence type="ECO:0000259" key="3">
    <source>
        <dbReference type="Pfam" id="PF01266"/>
    </source>
</evidence>
<sequence length="424" mass="45913">MTRPEPASYYAATASPRPARPPLEGSLSVDVAIVGGGFTGLSAALELAERGYKVALLEAETVGWGASGRNGGQVNTGYRKGPGELVAMFGRDQARRLWALSEEAKQMIRDRVARHGIACDLKPGSLYAVLKEEELGEIDGDLEVLRTQLGYDQAAHVDRAGMAERLGTTLYRGGLADAGALHLHPLNYALGLAAAAEKAGARIFEDTRATKIDPAGHGAETARGRVTARFTLVACNAYLEGLLPALEPRILPISNYIIATEPLGPARARSLIRDDVAVCDSKFVVNYYRLSADHRLLFGGGEVYTRRDPRDIKRFVRPHMLRVYPQLADARLDYGWGGRLAVTMSRLPNIGRLAGDLFYAQGFSGQGVALTGIAGRVIAEAMAGQAERFDIMARIPHRAFPGGPLLRHPAQILGMLWYAMRDRL</sequence>
<feature type="domain" description="FAD dependent oxidoreductase" evidence="3">
    <location>
        <begin position="30"/>
        <end position="380"/>
    </location>
</feature>
<keyword evidence="5" id="KW-1185">Reference proteome</keyword>
<dbReference type="OrthoDB" id="9806601at2"/>
<evidence type="ECO:0000313" key="4">
    <source>
        <dbReference type="EMBL" id="QEX19672.1"/>
    </source>
</evidence>
<reference evidence="4 5" key="1">
    <citation type="submission" date="2019-08" db="EMBL/GenBank/DDBJ databases">
        <title>Hyperibacter terrae gen. nov., sp. nov. and Hyperibacter viscosus sp. nov., two new members in the family Rhodospirillaceae isolated from the rhizosphere of Hypericum perforatum.</title>
        <authorList>
            <person name="Noviana Z."/>
        </authorList>
    </citation>
    <scope>NUCLEOTIDE SEQUENCE [LARGE SCALE GENOMIC DNA]</scope>
    <source>
        <strain evidence="4 5">R5913</strain>
    </source>
</reference>
<protein>
    <submittedName>
        <fullName evidence="4">Gamma-glutamylputrescine oxidase</fullName>
    </submittedName>
</protein>
<dbReference type="SUPFAM" id="SSF51905">
    <property type="entry name" value="FAD/NAD(P)-binding domain"/>
    <property type="match status" value="1"/>
</dbReference>
<name>A0A5J6MPV6_9PROT</name>
<dbReference type="KEGG" id="htq:FRZ44_49870"/>
<dbReference type="GO" id="GO:0005737">
    <property type="term" value="C:cytoplasm"/>
    <property type="evidence" value="ECO:0007669"/>
    <property type="project" value="TreeGrafter"/>
</dbReference>
<feature type="compositionally biased region" description="Low complexity" evidence="2">
    <location>
        <begin position="1"/>
        <end position="17"/>
    </location>
</feature>
<dbReference type="AlphaFoldDB" id="A0A5J6MPV6"/>
<accession>A0A5J6MPV6</accession>
<dbReference type="GO" id="GO:0016491">
    <property type="term" value="F:oxidoreductase activity"/>
    <property type="evidence" value="ECO:0007669"/>
    <property type="project" value="UniProtKB-KW"/>
</dbReference>
<dbReference type="Gene3D" id="3.30.9.10">
    <property type="entry name" value="D-Amino Acid Oxidase, subunit A, domain 2"/>
    <property type="match status" value="1"/>
</dbReference>
<proteinExistence type="predicted"/>
<evidence type="ECO:0000256" key="2">
    <source>
        <dbReference type="SAM" id="MobiDB-lite"/>
    </source>
</evidence>
<evidence type="ECO:0000313" key="5">
    <source>
        <dbReference type="Proteomes" id="UP000326202"/>
    </source>
</evidence>
<dbReference type="PANTHER" id="PTHR13847">
    <property type="entry name" value="SARCOSINE DEHYDROGENASE-RELATED"/>
    <property type="match status" value="1"/>
</dbReference>
<dbReference type="Pfam" id="PF01266">
    <property type="entry name" value="DAO"/>
    <property type="match status" value="1"/>
</dbReference>
<feature type="region of interest" description="Disordered" evidence="2">
    <location>
        <begin position="1"/>
        <end position="21"/>
    </location>
</feature>
<dbReference type="EMBL" id="CP042906">
    <property type="protein sequence ID" value="QEX19672.1"/>
    <property type="molecule type" value="Genomic_DNA"/>
</dbReference>
<evidence type="ECO:0000256" key="1">
    <source>
        <dbReference type="ARBA" id="ARBA00023002"/>
    </source>
</evidence>
<dbReference type="RefSeq" id="WP_151179717.1">
    <property type="nucleotide sequence ID" value="NZ_CP042906.1"/>
</dbReference>
<keyword evidence="1" id="KW-0560">Oxidoreductase</keyword>
<dbReference type="InterPro" id="IPR036188">
    <property type="entry name" value="FAD/NAD-bd_sf"/>
</dbReference>
<dbReference type="Gene3D" id="3.50.50.60">
    <property type="entry name" value="FAD/NAD(P)-binding domain"/>
    <property type="match status" value="1"/>
</dbReference>
<organism evidence="4 5">
    <name type="scientific">Hypericibacter terrae</name>
    <dbReference type="NCBI Taxonomy" id="2602015"/>
    <lineage>
        <taxon>Bacteria</taxon>
        <taxon>Pseudomonadati</taxon>
        <taxon>Pseudomonadota</taxon>
        <taxon>Alphaproteobacteria</taxon>
        <taxon>Rhodospirillales</taxon>
        <taxon>Dongiaceae</taxon>
        <taxon>Hypericibacter</taxon>
    </lineage>
</organism>
<gene>
    <name evidence="4" type="ORF">FRZ44_49870</name>
</gene>
<dbReference type="PANTHER" id="PTHR13847:SF281">
    <property type="entry name" value="FAD DEPENDENT OXIDOREDUCTASE DOMAIN-CONTAINING PROTEIN"/>
    <property type="match status" value="1"/>
</dbReference>